<dbReference type="AlphaFoldDB" id="A0A3M7Q305"/>
<proteinExistence type="predicted"/>
<dbReference type="EMBL" id="REGN01007775">
    <property type="protein sequence ID" value="RNA05321.1"/>
    <property type="molecule type" value="Genomic_DNA"/>
</dbReference>
<dbReference type="Proteomes" id="UP000276133">
    <property type="component" value="Unassembled WGS sequence"/>
</dbReference>
<evidence type="ECO:0000313" key="1">
    <source>
        <dbReference type="EMBL" id="RNA05321.1"/>
    </source>
</evidence>
<protein>
    <submittedName>
        <fullName evidence="1">Uncharacterized protein</fullName>
    </submittedName>
</protein>
<accession>A0A3M7Q305</accession>
<reference evidence="1 2" key="1">
    <citation type="journal article" date="2018" name="Sci. Rep.">
        <title>Genomic signatures of local adaptation to the degree of environmental predictability in rotifers.</title>
        <authorList>
            <person name="Franch-Gras L."/>
            <person name="Hahn C."/>
            <person name="Garcia-Roger E.M."/>
            <person name="Carmona M.J."/>
            <person name="Serra M."/>
            <person name="Gomez A."/>
        </authorList>
    </citation>
    <scope>NUCLEOTIDE SEQUENCE [LARGE SCALE GENOMIC DNA]</scope>
    <source>
        <strain evidence="1">HYR1</strain>
    </source>
</reference>
<gene>
    <name evidence="1" type="ORF">BpHYR1_041529</name>
</gene>
<keyword evidence="2" id="KW-1185">Reference proteome</keyword>
<name>A0A3M7Q305_BRAPC</name>
<organism evidence="1 2">
    <name type="scientific">Brachionus plicatilis</name>
    <name type="common">Marine rotifer</name>
    <name type="synonym">Brachionus muelleri</name>
    <dbReference type="NCBI Taxonomy" id="10195"/>
    <lineage>
        <taxon>Eukaryota</taxon>
        <taxon>Metazoa</taxon>
        <taxon>Spiralia</taxon>
        <taxon>Gnathifera</taxon>
        <taxon>Rotifera</taxon>
        <taxon>Eurotatoria</taxon>
        <taxon>Monogononta</taxon>
        <taxon>Pseudotrocha</taxon>
        <taxon>Ploima</taxon>
        <taxon>Brachionidae</taxon>
        <taxon>Brachionus</taxon>
    </lineage>
</organism>
<evidence type="ECO:0000313" key="2">
    <source>
        <dbReference type="Proteomes" id="UP000276133"/>
    </source>
</evidence>
<sequence length="127" mass="14889">MLHNNLTHCSKQTHEYNPILSNISQSDLPFSNDILLKNQVIRIRSSMPQIFKESRAVILPTKVKKTKFTGLYGISQSALIIAKYNTEQQELKNLKLRIKRKQLFDFFYLKEFELGKNALEYFPNIEP</sequence>
<comment type="caution">
    <text evidence="1">The sequence shown here is derived from an EMBL/GenBank/DDBJ whole genome shotgun (WGS) entry which is preliminary data.</text>
</comment>